<organism evidence="2 3">
    <name type="scientific">Dryococelus australis</name>
    <dbReference type="NCBI Taxonomy" id="614101"/>
    <lineage>
        <taxon>Eukaryota</taxon>
        <taxon>Metazoa</taxon>
        <taxon>Ecdysozoa</taxon>
        <taxon>Arthropoda</taxon>
        <taxon>Hexapoda</taxon>
        <taxon>Insecta</taxon>
        <taxon>Pterygota</taxon>
        <taxon>Neoptera</taxon>
        <taxon>Polyneoptera</taxon>
        <taxon>Phasmatodea</taxon>
        <taxon>Verophasmatodea</taxon>
        <taxon>Anareolatae</taxon>
        <taxon>Phasmatidae</taxon>
        <taxon>Eurycanthinae</taxon>
        <taxon>Dryococelus</taxon>
    </lineage>
</organism>
<evidence type="ECO:0000256" key="1">
    <source>
        <dbReference type="SAM" id="MobiDB-lite"/>
    </source>
</evidence>
<protein>
    <submittedName>
        <fullName evidence="2">Uncharacterized protein</fullName>
    </submittedName>
</protein>
<evidence type="ECO:0000313" key="3">
    <source>
        <dbReference type="Proteomes" id="UP001159363"/>
    </source>
</evidence>
<accession>A0ABQ9G9B5</accession>
<feature type="region of interest" description="Disordered" evidence="1">
    <location>
        <begin position="1"/>
        <end position="28"/>
    </location>
</feature>
<keyword evidence="3" id="KW-1185">Reference proteome</keyword>
<dbReference type="Proteomes" id="UP001159363">
    <property type="component" value="Chromosome 13"/>
</dbReference>
<dbReference type="EMBL" id="JARBHB010000014">
    <property type="protein sequence ID" value="KAJ8869017.1"/>
    <property type="molecule type" value="Genomic_DNA"/>
</dbReference>
<feature type="compositionally biased region" description="Low complexity" evidence="1">
    <location>
        <begin position="592"/>
        <end position="607"/>
    </location>
</feature>
<reference evidence="2 3" key="1">
    <citation type="submission" date="2023-02" db="EMBL/GenBank/DDBJ databases">
        <title>LHISI_Scaffold_Assembly.</title>
        <authorList>
            <person name="Stuart O.P."/>
            <person name="Cleave R."/>
            <person name="Magrath M.J.L."/>
            <person name="Mikheyev A.S."/>
        </authorList>
    </citation>
    <scope>NUCLEOTIDE SEQUENCE [LARGE SCALE GENOMIC DNA]</scope>
    <source>
        <strain evidence="2">Daus_M_001</strain>
        <tissue evidence="2">Leg muscle</tissue>
    </source>
</reference>
<feature type="region of interest" description="Disordered" evidence="1">
    <location>
        <begin position="582"/>
        <end position="611"/>
    </location>
</feature>
<feature type="region of interest" description="Disordered" evidence="1">
    <location>
        <begin position="465"/>
        <end position="487"/>
    </location>
</feature>
<evidence type="ECO:0000313" key="2">
    <source>
        <dbReference type="EMBL" id="KAJ8869017.1"/>
    </source>
</evidence>
<comment type="caution">
    <text evidence="2">The sequence shown here is derived from an EMBL/GenBank/DDBJ whole genome shotgun (WGS) entry which is preliminary data.</text>
</comment>
<proteinExistence type="predicted"/>
<sequence>MGAARERFLRSRGRGPIAPLPSSERRPNTSLVTAGTKLQNNKDPAPFILVFSTLLTKSISPNTLSHHASGNPVDEVLRVIGRQRDPITSERCLNFNESGDSEGKNGSKIGSPIPCCVQCRASVACGEALRSKLSLARCCTHPAHAVGTQLCSRDRVISSGITAHNSLMRDLIRLLGGVANIARANRIARNAKVRWGEEGLEIPEKTRLPAASSGTIPTCENPGMTPQGIEPGSPRNQSHMCESSSSALKEMFKCPPSARTHASTRHCTDIRMRIRVQPSWRYPQRGLNPATSDTSCSCATIYRPITIHHSRTDKGKSVDIKSVPQKTLCRLFTWSDYLPLTKANRVRIPAGIAPRIFARVESGWTMPPVGGFSRGSPGFPPPPRIPAPLLYSSRFIITGSQALSVKRRSYPSTTFHTNWRAPRKDRWVFLGISRIPPGHAFRRRSYVPTLEMRWSLSGVGFSTQHDAATHNKRRAPPNESPGVTRSRTELISVRPAEALKPDSHDNPRLLLVSATERFGSGVRCSVARIQGSLAQCILNGSCVAVAGGLRVNSDELGNLRLDSGGGGGGVLLAEAVDSGTFDKPESIASEHPPGSSRRLPSSSKSNRTPPATAAQLPFKIRCARIPYILLLILWDIRYWSLCRLACSVSRR</sequence>
<name>A0ABQ9G9B5_9NEOP</name>
<gene>
    <name evidence="2" type="ORF">PR048_030563</name>
</gene>